<evidence type="ECO:0000313" key="4">
    <source>
        <dbReference type="Proteomes" id="UP000196240"/>
    </source>
</evidence>
<dbReference type="Pfam" id="PF11726">
    <property type="entry name" value="YagK_YfjJ_C"/>
    <property type="match status" value="1"/>
</dbReference>
<name>A0A1R7QEB0_ACIJO</name>
<evidence type="ECO:0000256" key="1">
    <source>
        <dbReference type="SAM" id="MobiDB-lite"/>
    </source>
</evidence>
<feature type="region of interest" description="Disordered" evidence="1">
    <location>
        <begin position="369"/>
        <end position="393"/>
    </location>
</feature>
<proteinExistence type="predicted"/>
<protein>
    <recommendedName>
        <fullName evidence="2">YagK/YfjJ C-terminal domain-containing protein</fullName>
    </recommendedName>
</protein>
<sequence length="393" mass="46319">MRIINVNAGRHMGTHDQWLQQFETELQITPVNDGYKTTFLVNSQDNILAPAIGKAKLVKQFKKRNFPEVTTETKRLSNGRYGFAVKHPAQMSNLPSDIAELINYSTLSDIIKGLDIQAFDYALSQMSEDELDLLRNGTPLPSSLKENLLPYINAINKFIRLIRAFFRRPNIRRKVYDERKNLKKNKSRMIEMFNSLIERYSRVVVVRLDLYLKHKPETLLQTCFKAEDCLSKNDFDAFKKCVEQLLENKRHNPVLKQAIGYIFRFEYTPRRGFHLHTFWFFNGNKNQEDISLAQGIEKLWKKVTNDQGYAYICNMRKHTYENCFLGTIEYNQTQKRKWLEEGFEYHCKTSQLFIFSNMKKGRRFQISQPLKSQTRGRPRKNHLDVNTFTGDEV</sequence>
<evidence type="ECO:0000313" key="3">
    <source>
        <dbReference type="EMBL" id="SJX22612.1"/>
    </source>
</evidence>
<dbReference type="Proteomes" id="UP000196240">
    <property type="component" value="Unassembled WGS sequence"/>
</dbReference>
<feature type="domain" description="YagK/YfjJ C-terminal" evidence="2">
    <location>
        <begin position="197"/>
        <end position="349"/>
    </location>
</feature>
<reference evidence="3 4" key="1">
    <citation type="submission" date="2017-02" db="EMBL/GenBank/DDBJ databases">
        <authorList>
            <person name="Peterson S.W."/>
        </authorList>
    </citation>
    <scope>NUCLEOTIDE SEQUENCE [LARGE SCALE GENOMIC DNA]</scope>
    <source>
        <strain evidence="3">C6</strain>
    </source>
</reference>
<gene>
    <name evidence="3" type="ORF">ACNJC6_02259</name>
</gene>
<organism evidence="3 4">
    <name type="scientific">Acinetobacter johnsonii</name>
    <dbReference type="NCBI Taxonomy" id="40214"/>
    <lineage>
        <taxon>Bacteria</taxon>
        <taxon>Pseudomonadati</taxon>
        <taxon>Pseudomonadota</taxon>
        <taxon>Gammaproteobacteria</taxon>
        <taxon>Moraxellales</taxon>
        <taxon>Moraxellaceae</taxon>
        <taxon>Acinetobacter</taxon>
    </lineage>
</organism>
<dbReference type="RefSeq" id="WP_032051736.1">
    <property type="nucleotide sequence ID" value="NZ_FUUY01000007.1"/>
</dbReference>
<accession>A0A1R7QEB0</accession>
<dbReference type="InterPro" id="IPR057271">
    <property type="entry name" value="YagK_YfjJ_C"/>
</dbReference>
<dbReference type="AlphaFoldDB" id="A0A1R7QEB0"/>
<dbReference type="EMBL" id="FUUY01000007">
    <property type="protein sequence ID" value="SJX22612.1"/>
    <property type="molecule type" value="Genomic_DNA"/>
</dbReference>
<feature type="compositionally biased region" description="Polar residues" evidence="1">
    <location>
        <begin position="384"/>
        <end position="393"/>
    </location>
</feature>
<evidence type="ECO:0000259" key="2">
    <source>
        <dbReference type="Pfam" id="PF11726"/>
    </source>
</evidence>